<sequence length="364" mass="40704">MTTIKRGLGRDTISAPNLIDMFRLVEKGNRNLGHRHLDIIMAAEPRTKKITDYIRGDVKIFMRLRDAVTELSKEALDLAIKAGRIALQFDKEHPYLVAIVVGGVVQAVVSPWVLQALSSGQLGPVASKFFSRSLLRLLYLKVNSDAVPTQGSFATGWLFIRRLHVLQTIKIPKDTKMEHDKKYSCNLLAHCLPQLHANPKPITPEKQTSIIKDQPIRSARDAASEFIDILRTAEKGGKDLERRLRNIVTANSWTEELAKYILSGVEGLVRHRDTIGQVVRETVDKSTEAADSVFEFAKEHPVFVTIIAIGVLVIVAPWVIEALGFGELGPIADTFASWWQARYAGYVPKGSLFSFLQRLGMTWK</sequence>
<dbReference type="GO" id="GO:0016020">
    <property type="term" value="C:membrane"/>
    <property type="evidence" value="ECO:0007669"/>
    <property type="project" value="UniProtKB-SubCell"/>
</dbReference>
<comment type="caution">
    <text evidence="7">The sequence shown here is derived from an EMBL/GenBank/DDBJ whole genome shotgun (WGS) entry which is preliminary data.</text>
</comment>
<dbReference type="InterPro" id="IPR009311">
    <property type="entry name" value="IFI6/IFI27-like"/>
</dbReference>
<comment type="similarity">
    <text evidence="2">Belongs to the IFI6/IFI27 family.</text>
</comment>
<reference evidence="7 8" key="1">
    <citation type="submission" date="2014-02" db="EMBL/GenBank/DDBJ databases">
        <title>The genome sequence of Colletotrichum simmondsii CBS122122.</title>
        <authorList>
            <person name="Baroncelli R."/>
            <person name="Thon M.R."/>
        </authorList>
    </citation>
    <scope>NUCLEOTIDE SEQUENCE [LARGE SCALE GENOMIC DNA]</scope>
    <source>
        <strain evidence="7 8">CBS122122</strain>
    </source>
</reference>
<comment type="subcellular location">
    <subcellularLocation>
        <location evidence="1">Membrane</location>
        <topology evidence="1">Multi-pass membrane protein</topology>
    </subcellularLocation>
</comment>
<evidence type="ECO:0000313" key="7">
    <source>
        <dbReference type="EMBL" id="KXH43116.1"/>
    </source>
</evidence>
<gene>
    <name evidence="7" type="ORF">CSIM01_01870</name>
</gene>
<dbReference type="OrthoDB" id="440424at2759"/>
<protein>
    <submittedName>
        <fullName evidence="7">Uncharacterized protein</fullName>
    </submittedName>
</protein>
<evidence type="ECO:0000313" key="8">
    <source>
        <dbReference type="Proteomes" id="UP000070328"/>
    </source>
</evidence>
<keyword evidence="3 6" id="KW-0812">Transmembrane</keyword>
<evidence type="ECO:0000256" key="1">
    <source>
        <dbReference type="ARBA" id="ARBA00004141"/>
    </source>
</evidence>
<name>A0A135T4M8_9PEZI</name>
<keyword evidence="5 6" id="KW-0472">Membrane</keyword>
<dbReference type="InterPro" id="IPR038213">
    <property type="entry name" value="IFI6/IFI27-like_sf"/>
</dbReference>
<dbReference type="Gene3D" id="6.10.110.10">
    <property type="match status" value="1"/>
</dbReference>
<evidence type="ECO:0000256" key="5">
    <source>
        <dbReference type="ARBA" id="ARBA00023136"/>
    </source>
</evidence>
<dbReference type="AlphaFoldDB" id="A0A135T4M8"/>
<evidence type="ECO:0000256" key="3">
    <source>
        <dbReference type="ARBA" id="ARBA00022692"/>
    </source>
</evidence>
<keyword evidence="4 6" id="KW-1133">Transmembrane helix</keyword>
<feature type="transmembrane region" description="Helical" evidence="6">
    <location>
        <begin position="302"/>
        <end position="320"/>
    </location>
</feature>
<dbReference type="EMBL" id="JFBX01000289">
    <property type="protein sequence ID" value="KXH43116.1"/>
    <property type="molecule type" value="Genomic_DNA"/>
</dbReference>
<proteinExistence type="inferred from homology"/>
<evidence type="ECO:0000256" key="6">
    <source>
        <dbReference type="SAM" id="Phobius"/>
    </source>
</evidence>
<accession>A0A135T4M8</accession>
<organism evidence="7 8">
    <name type="scientific">Colletotrichum simmondsii</name>
    <dbReference type="NCBI Taxonomy" id="703756"/>
    <lineage>
        <taxon>Eukaryota</taxon>
        <taxon>Fungi</taxon>
        <taxon>Dikarya</taxon>
        <taxon>Ascomycota</taxon>
        <taxon>Pezizomycotina</taxon>
        <taxon>Sordariomycetes</taxon>
        <taxon>Hypocreomycetidae</taxon>
        <taxon>Glomerellales</taxon>
        <taxon>Glomerellaceae</taxon>
        <taxon>Colletotrichum</taxon>
        <taxon>Colletotrichum acutatum species complex</taxon>
    </lineage>
</organism>
<keyword evidence="8" id="KW-1185">Reference proteome</keyword>
<dbReference type="Pfam" id="PF06140">
    <property type="entry name" value="Ifi-6-16"/>
    <property type="match status" value="1"/>
</dbReference>
<evidence type="ECO:0000256" key="2">
    <source>
        <dbReference type="ARBA" id="ARBA00007262"/>
    </source>
</evidence>
<evidence type="ECO:0000256" key="4">
    <source>
        <dbReference type="ARBA" id="ARBA00022989"/>
    </source>
</evidence>
<dbReference type="Proteomes" id="UP000070328">
    <property type="component" value="Unassembled WGS sequence"/>
</dbReference>